<feature type="domain" description="Metalloprotease TldD/E C-terminal" evidence="2">
    <location>
        <begin position="235"/>
        <end position="459"/>
    </location>
</feature>
<evidence type="ECO:0000256" key="1">
    <source>
        <dbReference type="ARBA" id="ARBA00005836"/>
    </source>
</evidence>
<dbReference type="GO" id="GO:0008237">
    <property type="term" value="F:metallopeptidase activity"/>
    <property type="evidence" value="ECO:0007669"/>
    <property type="project" value="InterPro"/>
</dbReference>
<dbReference type="PANTHER" id="PTHR30624">
    <property type="entry name" value="UNCHARACTERIZED PROTEIN TLDD AND PMBA"/>
    <property type="match status" value="1"/>
</dbReference>
<dbReference type="RefSeq" id="WP_013707259.1">
    <property type="nucleotide sequence ID" value="NC_015388.1"/>
</dbReference>
<dbReference type="Pfam" id="PF19289">
    <property type="entry name" value="PmbA_TldD_3rd"/>
    <property type="match status" value="1"/>
</dbReference>
<accession>F2NFN1</accession>
<dbReference type="OrthoDB" id="9803618at2"/>
<dbReference type="InterPro" id="IPR045569">
    <property type="entry name" value="Metalloprtase-TldD/E_C"/>
</dbReference>
<dbReference type="EMBL" id="CP002629">
    <property type="protein sequence ID" value="AEB10150.1"/>
    <property type="molecule type" value="Genomic_DNA"/>
</dbReference>
<dbReference type="AlphaFoldDB" id="F2NFN1"/>
<dbReference type="KEGG" id="dao:Desac_2326"/>
<proteinExistence type="inferred from homology"/>
<dbReference type="eggNOG" id="COG0312">
    <property type="taxonomic scope" value="Bacteria"/>
</dbReference>
<keyword evidence="4" id="KW-1185">Reference proteome</keyword>
<dbReference type="InterPro" id="IPR036059">
    <property type="entry name" value="TldD/PmbA_sf"/>
</dbReference>
<reference evidence="3 4" key="1">
    <citation type="journal article" date="2011" name="Stand. Genomic Sci.">
        <title>Complete genome sequence of the acetate-degrading sulfate reducer Desulfobacca acetoxidans type strain (ASRB2).</title>
        <authorList>
            <person name="Goker M."/>
            <person name="Teshima H."/>
            <person name="Lapidus A."/>
            <person name="Nolan M."/>
            <person name="Lucas S."/>
            <person name="Hammon N."/>
            <person name="Deshpande S."/>
            <person name="Cheng J.F."/>
            <person name="Tapia R."/>
            <person name="Han C."/>
            <person name="Goodwin L."/>
            <person name="Pitluck S."/>
            <person name="Huntemann M."/>
            <person name="Liolios K."/>
            <person name="Ivanova N."/>
            <person name="Pagani I."/>
            <person name="Mavromatis K."/>
            <person name="Ovchinikova G."/>
            <person name="Pati A."/>
            <person name="Chen A."/>
            <person name="Palaniappan K."/>
            <person name="Land M."/>
            <person name="Hauser L."/>
            <person name="Brambilla E.M."/>
            <person name="Rohde M."/>
            <person name="Spring S."/>
            <person name="Detter J.C."/>
            <person name="Woyke T."/>
            <person name="Bristow J."/>
            <person name="Eisen J.A."/>
            <person name="Markowitz V."/>
            <person name="Hugenholtz P."/>
            <person name="Kyrpides N.C."/>
            <person name="Klenk H.P."/>
        </authorList>
    </citation>
    <scope>NUCLEOTIDE SEQUENCE [LARGE SCALE GENOMIC DNA]</scope>
    <source>
        <strain evidence="4">ATCC 700848 / DSM 11109 / ASRB2</strain>
    </source>
</reference>
<dbReference type="SUPFAM" id="SSF111283">
    <property type="entry name" value="Putative modulator of DNA gyrase, PmbA/TldD"/>
    <property type="match status" value="1"/>
</dbReference>
<dbReference type="STRING" id="880072.Desac_2326"/>
<evidence type="ECO:0000313" key="3">
    <source>
        <dbReference type="EMBL" id="AEB10150.1"/>
    </source>
</evidence>
<dbReference type="Proteomes" id="UP000000483">
    <property type="component" value="Chromosome"/>
</dbReference>
<organism evidence="3 4">
    <name type="scientific">Desulfobacca acetoxidans (strain ATCC 700848 / DSM 11109 / ASRB2)</name>
    <dbReference type="NCBI Taxonomy" id="880072"/>
    <lineage>
        <taxon>Bacteria</taxon>
        <taxon>Pseudomonadati</taxon>
        <taxon>Thermodesulfobacteriota</taxon>
        <taxon>Desulfobaccia</taxon>
        <taxon>Desulfobaccales</taxon>
        <taxon>Desulfobaccaceae</taxon>
        <taxon>Desulfobacca</taxon>
    </lineage>
</organism>
<evidence type="ECO:0000259" key="2">
    <source>
        <dbReference type="Pfam" id="PF19289"/>
    </source>
</evidence>
<sequence length="467" mass="52162">MTEIKELRFILKNLVRQMEATVPYAAAWVQDRVGERLLLDSREARAEALERQQGVVLTVFTGRAFMEYALNGIGTSEFCDRLTAGAEELVKTALMEGIVDVGLDIDPGVALNQDFAAAMATPPEQIPLRRKMATLKTIRDDLQIRDARVVNATVFYSHTRSRELFVNRTRSLYQELPRTQMVAQVVLREGDRTACLHGGHCYLGGYEHTYIKEEEQGRLIRDAGRILTAPRLSPGMYDCIFSPDFAGIFAHEAFGHGTEADLFLERRSRGQEYLGHQVASPLVNLSDSPALPGQAASFFFDHEGRLAEETRIIENGVLKCPITDLNSALRLGLRRTPNGRRESYAHKIYARMTNTYFGPGNRDFEEMLQDIKFGYFLDHPSNGMEDPKGWGIQLEGLYAEEIREGKLTGSVFSPVIVTGYVPDLLQSITMVGPQVQISGLGMCGKGHKEWVKVSDGGPFLRLKARLG</sequence>
<protein>
    <submittedName>
        <fullName evidence="3">Peptidase U62 modulator of DNA gyrase</fullName>
    </submittedName>
</protein>
<gene>
    <name evidence="3" type="ordered locus">Desac_2326</name>
</gene>
<reference evidence="4" key="2">
    <citation type="submission" date="2011-03" db="EMBL/GenBank/DDBJ databases">
        <title>The complete genome of Desulfobacca acetoxidans DSM 11109.</title>
        <authorList>
            <consortium name="US DOE Joint Genome Institute (JGI-PGF)"/>
            <person name="Lucas S."/>
            <person name="Copeland A."/>
            <person name="Lapidus A."/>
            <person name="Bruce D."/>
            <person name="Goodwin L."/>
            <person name="Pitluck S."/>
            <person name="Peters L."/>
            <person name="Kyrpides N."/>
            <person name="Mavromatis K."/>
            <person name="Ivanova N."/>
            <person name="Ovchinnikova G."/>
            <person name="Teshima H."/>
            <person name="Detter J.C."/>
            <person name="Han C."/>
            <person name="Land M."/>
            <person name="Hauser L."/>
            <person name="Markowitz V."/>
            <person name="Cheng J.-F."/>
            <person name="Hugenholtz P."/>
            <person name="Woyke T."/>
            <person name="Wu D."/>
            <person name="Spring S."/>
            <person name="Schueler E."/>
            <person name="Brambilla E."/>
            <person name="Klenk H.-P."/>
            <person name="Eisen J.A."/>
        </authorList>
    </citation>
    <scope>NUCLEOTIDE SEQUENCE [LARGE SCALE GENOMIC DNA]</scope>
    <source>
        <strain evidence="4">ATCC 700848 / DSM 11109 / ASRB2</strain>
    </source>
</reference>
<dbReference type="HOGENOM" id="CLU_026425_1_1_7"/>
<name>F2NFN1_DESAR</name>
<dbReference type="GO" id="GO:0006508">
    <property type="term" value="P:proteolysis"/>
    <property type="evidence" value="ECO:0007669"/>
    <property type="project" value="InterPro"/>
</dbReference>
<dbReference type="GO" id="GO:0005829">
    <property type="term" value="C:cytosol"/>
    <property type="evidence" value="ECO:0007669"/>
    <property type="project" value="TreeGrafter"/>
</dbReference>
<evidence type="ECO:0000313" key="4">
    <source>
        <dbReference type="Proteomes" id="UP000000483"/>
    </source>
</evidence>
<dbReference type="PANTHER" id="PTHR30624:SF0">
    <property type="entry name" value="METALLOPROTEASE SLR0863"/>
    <property type="match status" value="1"/>
</dbReference>
<dbReference type="InterPro" id="IPR051463">
    <property type="entry name" value="Peptidase_U62_metallo"/>
</dbReference>
<comment type="similarity">
    <text evidence="1">Belongs to the peptidase U62 family.</text>
</comment>